<dbReference type="RefSeq" id="WP_023043446.1">
    <property type="nucleotide sequence ID" value="NZ_AXDT01000011.1"/>
</dbReference>
<sequence length="58" mass="6527">MKEKLKPCPFCGGEAAKLCTSWKLVIVFCTICKNQTTRFFSQSNAIQAWNERVNNKGG</sequence>
<name>U7R5P1_PHOTE</name>
<evidence type="ECO:0000313" key="1">
    <source>
        <dbReference type="EMBL" id="ERT14920.1"/>
    </source>
</evidence>
<dbReference type="Pfam" id="PF14354">
    <property type="entry name" value="Lar_restr_allev"/>
    <property type="match status" value="1"/>
</dbReference>
<organism evidence="1 2">
    <name type="scientific">Photorhabdus temperata J3</name>
    <dbReference type="NCBI Taxonomy" id="1389415"/>
    <lineage>
        <taxon>Bacteria</taxon>
        <taxon>Pseudomonadati</taxon>
        <taxon>Pseudomonadota</taxon>
        <taxon>Gammaproteobacteria</taxon>
        <taxon>Enterobacterales</taxon>
        <taxon>Morganellaceae</taxon>
        <taxon>Photorhabdus</taxon>
    </lineage>
</organism>
<dbReference type="EMBL" id="AXDT01000011">
    <property type="protein sequence ID" value="ERT14920.1"/>
    <property type="molecule type" value="Genomic_DNA"/>
</dbReference>
<accession>U7R5P1</accession>
<comment type="caution">
    <text evidence="1">The sequence shown here is derived from an EMBL/GenBank/DDBJ whole genome shotgun (WGS) entry which is preliminary data.</text>
</comment>
<gene>
    <name evidence="1" type="ORF">O185_01070</name>
</gene>
<evidence type="ECO:0000313" key="2">
    <source>
        <dbReference type="Proteomes" id="UP000017133"/>
    </source>
</evidence>
<dbReference type="NCBIfam" id="TIGR03655">
    <property type="entry name" value="anti_R_Lar"/>
    <property type="match status" value="1"/>
</dbReference>
<proteinExistence type="predicted"/>
<keyword evidence="2" id="KW-1185">Reference proteome</keyword>
<dbReference type="InterPro" id="IPR019908">
    <property type="entry name" value="Toxin_RalR"/>
</dbReference>
<dbReference type="Proteomes" id="UP000017133">
    <property type="component" value="Unassembled WGS sequence"/>
</dbReference>
<evidence type="ECO:0008006" key="3">
    <source>
        <dbReference type="Google" id="ProtNLM"/>
    </source>
</evidence>
<dbReference type="AlphaFoldDB" id="U7R5P1"/>
<protein>
    <recommendedName>
        <fullName evidence="3">Restriction alleviation protein, Lar family</fullName>
    </recommendedName>
</protein>
<reference evidence="1 2" key="1">
    <citation type="submission" date="2013-10" db="EMBL/GenBank/DDBJ databases">
        <title>Whole Genome Shotgun Sequence of Photorhabdus temperata J3.</title>
        <authorList>
            <person name="Park G.-S."/>
            <person name="Hong S.-J."/>
            <person name="Shin J.-H."/>
        </authorList>
    </citation>
    <scope>NUCLEOTIDE SEQUENCE [LARGE SCALE GENOMIC DNA]</scope>
    <source>
        <strain evidence="1 2">J3</strain>
    </source>
</reference>